<dbReference type="Pfam" id="PF05699">
    <property type="entry name" value="Dimer_Tnp_hAT"/>
    <property type="match status" value="1"/>
</dbReference>
<keyword evidence="4" id="KW-1185">Reference proteome</keyword>
<dbReference type="Pfam" id="PF14372">
    <property type="entry name" value="hAT-like_RNase-H"/>
    <property type="match status" value="1"/>
</dbReference>
<proteinExistence type="predicted"/>
<organism evidence="3 4">
    <name type="scientific">Zingiber officinale</name>
    <name type="common">Ginger</name>
    <name type="synonym">Amomum zingiber</name>
    <dbReference type="NCBI Taxonomy" id="94328"/>
    <lineage>
        <taxon>Eukaryota</taxon>
        <taxon>Viridiplantae</taxon>
        <taxon>Streptophyta</taxon>
        <taxon>Embryophyta</taxon>
        <taxon>Tracheophyta</taxon>
        <taxon>Spermatophyta</taxon>
        <taxon>Magnoliopsida</taxon>
        <taxon>Liliopsida</taxon>
        <taxon>Zingiberales</taxon>
        <taxon>Zingiberaceae</taxon>
        <taxon>Zingiber</taxon>
    </lineage>
</organism>
<evidence type="ECO:0000259" key="2">
    <source>
        <dbReference type="Pfam" id="PF14372"/>
    </source>
</evidence>
<name>A0A8J5B9T9_ZINOF</name>
<dbReference type="SUPFAM" id="SSF53098">
    <property type="entry name" value="Ribonuclease H-like"/>
    <property type="match status" value="1"/>
</dbReference>
<feature type="domain" description="HAT C-terminal dimerisation" evidence="1">
    <location>
        <begin position="299"/>
        <end position="380"/>
    </location>
</feature>
<dbReference type="GO" id="GO:0046983">
    <property type="term" value="F:protein dimerization activity"/>
    <property type="evidence" value="ECO:0007669"/>
    <property type="project" value="InterPro"/>
</dbReference>
<sequence length="395" mass="45113">MERNEEDEILMDIEDGIEDSIQEIPQGSQSSCHKDKAKKVQQSTKKRRLSSGVWSHFSMLPRNSDGKLKCKCNKCGAKYAADSKSGTGIEKKLFSITLDNASANDVCVEILKTQLSCPTAEEWERVKKICGFLEVFHNATVDFSGSRYPTSNLYFPHVFVIQLKLHEESSSQDLYMKKIADQMFVKFNKYWCEFNVLFAIAVIFDPRYKFQFVEFSYGKLYGSGSRELMKVRETLFGIFGEYMKDSNTSAASSSHSQGSKEVNALTFQDDISKKSSNVFKEFDEFEDFEFAVSAQKSQLEMYLDEPRSKRTSSINVLEFWRSQQFRYPELAKLARDVLAVPVSTVASESTFSLSGRILDQYRSSMSPQVVGALICSRDWLFGENCKFSRVIIFLI</sequence>
<dbReference type="GO" id="GO:0003677">
    <property type="term" value="F:DNA binding"/>
    <property type="evidence" value="ECO:0007669"/>
    <property type="project" value="InterPro"/>
</dbReference>
<dbReference type="PANTHER" id="PTHR23272:SF192">
    <property type="entry name" value="ZINC FINGER BED DOMAIN-CONTAINING PROTEIN DAYSLEEPER-LIKE"/>
    <property type="match status" value="1"/>
</dbReference>
<dbReference type="PANTHER" id="PTHR23272">
    <property type="entry name" value="BED FINGER-RELATED"/>
    <property type="match status" value="1"/>
</dbReference>
<dbReference type="InterPro" id="IPR008906">
    <property type="entry name" value="HATC_C_dom"/>
</dbReference>
<dbReference type="InterPro" id="IPR012337">
    <property type="entry name" value="RNaseH-like_sf"/>
</dbReference>
<feature type="domain" description="hAT-like transposase RNase-H fold" evidence="2">
    <location>
        <begin position="144"/>
        <end position="242"/>
    </location>
</feature>
<comment type="caution">
    <text evidence="3">The sequence shown here is derived from an EMBL/GenBank/DDBJ whole genome shotgun (WGS) entry which is preliminary data.</text>
</comment>
<accession>A0A8J5B9T9</accession>
<gene>
    <name evidence="3" type="ORF">ZIOFF_074785</name>
</gene>
<evidence type="ECO:0000313" key="4">
    <source>
        <dbReference type="Proteomes" id="UP000734854"/>
    </source>
</evidence>
<protein>
    <submittedName>
        <fullName evidence="3">Uncharacterized protein</fullName>
    </submittedName>
</protein>
<dbReference type="Proteomes" id="UP000734854">
    <property type="component" value="Unassembled WGS sequence"/>
</dbReference>
<evidence type="ECO:0000313" key="3">
    <source>
        <dbReference type="EMBL" id="KAG6467394.1"/>
    </source>
</evidence>
<dbReference type="EMBL" id="JACMSC010000056">
    <property type="protein sequence ID" value="KAG6467394.1"/>
    <property type="molecule type" value="Genomic_DNA"/>
</dbReference>
<evidence type="ECO:0000259" key="1">
    <source>
        <dbReference type="Pfam" id="PF05699"/>
    </source>
</evidence>
<dbReference type="AlphaFoldDB" id="A0A8J5B9T9"/>
<reference evidence="3 4" key="1">
    <citation type="submission" date="2020-08" db="EMBL/GenBank/DDBJ databases">
        <title>Plant Genome Project.</title>
        <authorList>
            <person name="Zhang R.-G."/>
        </authorList>
    </citation>
    <scope>NUCLEOTIDE SEQUENCE [LARGE SCALE GENOMIC DNA]</scope>
    <source>
        <tissue evidence="3">Rhizome</tissue>
    </source>
</reference>
<dbReference type="InterPro" id="IPR025525">
    <property type="entry name" value="hAT-like_transposase_RNase-H"/>
</dbReference>